<keyword evidence="2" id="KW-1133">Transmembrane helix</keyword>
<keyword evidence="4" id="KW-1185">Reference proteome</keyword>
<feature type="transmembrane region" description="Helical" evidence="2">
    <location>
        <begin position="683"/>
        <end position="703"/>
    </location>
</feature>
<evidence type="ECO:0000313" key="3">
    <source>
        <dbReference type="EMBL" id="PHJ24883.1"/>
    </source>
</evidence>
<feature type="region of interest" description="Disordered" evidence="1">
    <location>
        <begin position="300"/>
        <end position="449"/>
    </location>
</feature>
<dbReference type="RefSeq" id="XP_067926555.1">
    <property type="nucleotide sequence ID" value="XM_068061470.1"/>
</dbReference>
<feature type="compositionally biased region" description="Low complexity" evidence="1">
    <location>
        <begin position="348"/>
        <end position="359"/>
    </location>
</feature>
<name>A0A2C6LDD1_9APIC</name>
<feature type="compositionally biased region" description="Low complexity" evidence="1">
    <location>
        <begin position="300"/>
        <end position="316"/>
    </location>
</feature>
<feature type="region of interest" description="Disordered" evidence="1">
    <location>
        <begin position="1"/>
        <end position="201"/>
    </location>
</feature>
<reference evidence="3 4" key="1">
    <citation type="journal article" date="2017" name="Int. J. Parasitol.">
        <title>The genome of the protozoan parasite Cystoisospora suis and a reverse vaccinology approach to identify vaccine candidates.</title>
        <authorList>
            <person name="Palmieri N."/>
            <person name="Shrestha A."/>
            <person name="Ruttkowski B."/>
            <person name="Beck T."/>
            <person name="Vogl C."/>
            <person name="Tomley F."/>
            <person name="Blake D.P."/>
            <person name="Joachim A."/>
        </authorList>
    </citation>
    <scope>NUCLEOTIDE SEQUENCE [LARGE SCALE GENOMIC DNA]</scope>
    <source>
        <strain evidence="3 4">Wien I</strain>
    </source>
</reference>
<feature type="compositionally biased region" description="Basic and acidic residues" evidence="1">
    <location>
        <begin position="387"/>
        <end position="397"/>
    </location>
</feature>
<feature type="transmembrane region" description="Helical" evidence="2">
    <location>
        <begin position="595"/>
        <end position="612"/>
    </location>
</feature>
<feature type="compositionally biased region" description="Low complexity" evidence="1">
    <location>
        <begin position="47"/>
        <end position="88"/>
    </location>
</feature>
<dbReference type="AlphaFoldDB" id="A0A2C6LDD1"/>
<feature type="transmembrane region" description="Helical" evidence="2">
    <location>
        <begin position="735"/>
        <end position="757"/>
    </location>
</feature>
<feature type="compositionally biased region" description="Low complexity" evidence="1">
    <location>
        <begin position="20"/>
        <end position="35"/>
    </location>
</feature>
<comment type="caution">
    <text evidence="3">The sequence shown here is derived from an EMBL/GenBank/DDBJ whole genome shotgun (WGS) entry which is preliminary data.</text>
</comment>
<feature type="transmembrane region" description="Helical" evidence="2">
    <location>
        <begin position="624"/>
        <end position="644"/>
    </location>
</feature>
<proteinExistence type="predicted"/>
<dbReference type="Proteomes" id="UP000221165">
    <property type="component" value="Unassembled WGS sequence"/>
</dbReference>
<protein>
    <submittedName>
        <fullName evidence="3">Transmembrane protein</fullName>
    </submittedName>
</protein>
<feature type="compositionally biased region" description="Polar residues" evidence="1">
    <location>
        <begin position="364"/>
        <end position="373"/>
    </location>
</feature>
<feature type="compositionally biased region" description="Polar residues" evidence="1">
    <location>
        <begin position="331"/>
        <end position="347"/>
    </location>
</feature>
<feature type="compositionally biased region" description="Low complexity" evidence="1">
    <location>
        <begin position="153"/>
        <end position="162"/>
    </location>
</feature>
<evidence type="ECO:0000313" key="4">
    <source>
        <dbReference type="Proteomes" id="UP000221165"/>
    </source>
</evidence>
<feature type="compositionally biased region" description="Low complexity" evidence="1">
    <location>
        <begin position="100"/>
        <end position="113"/>
    </location>
</feature>
<organism evidence="3 4">
    <name type="scientific">Cystoisospora suis</name>
    <dbReference type="NCBI Taxonomy" id="483139"/>
    <lineage>
        <taxon>Eukaryota</taxon>
        <taxon>Sar</taxon>
        <taxon>Alveolata</taxon>
        <taxon>Apicomplexa</taxon>
        <taxon>Conoidasida</taxon>
        <taxon>Coccidia</taxon>
        <taxon>Eucoccidiorida</taxon>
        <taxon>Eimeriorina</taxon>
        <taxon>Sarcocystidae</taxon>
        <taxon>Cystoisospora</taxon>
    </lineage>
</organism>
<feature type="compositionally biased region" description="Gly residues" evidence="1">
    <location>
        <begin position="169"/>
        <end position="179"/>
    </location>
</feature>
<feature type="compositionally biased region" description="Polar residues" evidence="1">
    <location>
        <begin position="134"/>
        <end position="144"/>
    </location>
</feature>
<gene>
    <name evidence="3" type="ORF">CSUI_001264</name>
</gene>
<evidence type="ECO:0000256" key="1">
    <source>
        <dbReference type="SAM" id="MobiDB-lite"/>
    </source>
</evidence>
<dbReference type="EMBL" id="MIGC01000500">
    <property type="protein sequence ID" value="PHJ24883.1"/>
    <property type="molecule type" value="Genomic_DNA"/>
</dbReference>
<feature type="transmembrane region" description="Helical" evidence="2">
    <location>
        <begin position="544"/>
        <end position="568"/>
    </location>
</feature>
<sequence>MSSFREMSPLTRVREEDSVAGDSSSSDQASVSTTSTHRRLVPLETTSSPSSSASVPPSRGLSSLSPPFSSSPLSSPRPSCPPAASSSLFFRASYSLSAQRPSRTSSTSSSVPSETIPTENNEAVDGGDRGETASLINIPSSTSAVRGGGGSPGESRGPGQSSFFRREGAGGPGTRGEGSGSNSNRGGIGRRGRPDHGGQEGQAFARKIAQWRVETTLILYVVNVAVHSLNGFFFLLKGQRATGTVILLTQTTAWVFSAFLYATDHYYVKALFALLGLAIFVEAKPLSSSSSSSQVAPAFSSSPLSSSVSGRSPAASGLTTGTRPLEGGLESNASSWSPQGGSRRQGTPESSPSSGRPGELTISLEESTLRQNTSSSLSSSTGGGPSDEERRDEHQQHNETSQRVSAPAVFSSISTRSAAQVEESIPLQGNGDGGEGRTEGQGQPSSSRSYWWSAARGEGLWSARQQAQVRHLQNAWVGLTQFPLLYVYSNVVLYGSGERFVTGEEATGLFSPAGFTLPFDVPASPSGFSSLFSSLLRSSAHSRLVSSLSSFLLFVSVFLSCVTVGWIMTDRFLGHLQKAHGGPGRLRAALQDSKLRSLLGLTFCFHVIDLFVRIWTWCLISDDGYAPLNFICCFFLQTLNLALYLTLSSSFLHCFLRGLLSLLVSPLDVFLTEADTPRQVRCSLLILLIRLLDFVVISCFVSLHTMDASLFHLPFIESEDSVTSSMPQDAKRLHAASRLCLLLIALLSALLVAIVALKRKRDAAESQSLRALLASSRAAAVRAQLTIEGGRRPSPVSGRAQSVTIGRTATVTPAS</sequence>
<dbReference type="GeneID" id="94424681"/>
<keyword evidence="2" id="KW-0472">Membrane</keyword>
<evidence type="ECO:0000256" key="2">
    <source>
        <dbReference type="SAM" id="Phobius"/>
    </source>
</evidence>
<accession>A0A2C6LDD1</accession>
<keyword evidence="2 3" id="KW-0812">Transmembrane</keyword>
<feature type="compositionally biased region" description="Low complexity" evidence="1">
    <location>
        <begin position="440"/>
        <end position="449"/>
    </location>
</feature>
<dbReference type="OrthoDB" id="333762at2759"/>
<dbReference type="VEuPathDB" id="ToxoDB:CSUI_001264"/>